<name>A0A430AF00_9ENTE</name>
<gene>
    <name evidence="2" type="ORF">CBF30_10545</name>
</gene>
<reference evidence="2 3" key="1">
    <citation type="submission" date="2017-05" db="EMBL/GenBank/DDBJ databases">
        <title>Vagococcus spp. assemblies.</title>
        <authorList>
            <person name="Gulvik C.A."/>
        </authorList>
    </citation>
    <scope>NUCLEOTIDE SEQUENCE [LARGE SCALE GENOMIC DNA]</scope>
    <source>
        <strain evidence="2 3">DSM 24756</strain>
    </source>
</reference>
<evidence type="ECO:0000313" key="2">
    <source>
        <dbReference type="EMBL" id="RSU06150.1"/>
    </source>
</evidence>
<evidence type="ECO:0000313" key="3">
    <source>
        <dbReference type="Proteomes" id="UP000288669"/>
    </source>
</evidence>
<keyword evidence="3" id="KW-1185">Reference proteome</keyword>
<keyword evidence="1" id="KW-0472">Membrane</keyword>
<accession>A0A430AF00</accession>
<dbReference type="EMBL" id="NGJZ01000004">
    <property type="protein sequence ID" value="RSU06150.1"/>
    <property type="molecule type" value="Genomic_DNA"/>
</dbReference>
<feature type="transmembrane region" description="Helical" evidence="1">
    <location>
        <begin position="52"/>
        <end position="70"/>
    </location>
</feature>
<protein>
    <submittedName>
        <fullName evidence="2">Uncharacterized protein</fullName>
    </submittedName>
</protein>
<dbReference type="AlphaFoldDB" id="A0A430AF00"/>
<keyword evidence="1" id="KW-0812">Transmembrane</keyword>
<organism evidence="2 3">
    <name type="scientific">Vagococcus entomophilus</name>
    <dbReference type="NCBI Taxonomy" id="1160095"/>
    <lineage>
        <taxon>Bacteria</taxon>
        <taxon>Bacillati</taxon>
        <taxon>Bacillota</taxon>
        <taxon>Bacilli</taxon>
        <taxon>Lactobacillales</taxon>
        <taxon>Enterococcaceae</taxon>
        <taxon>Vagococcus</taxon>
    </lineage>
</organism>
<sequence length="78" mass="9137">MKGHKNMDQYSIELNNVKKCYKVNEGNFFKKNIKEITAISDIKLSIERNETIVFSILYFIGAYVIWNDYLKKYTSSGS</sequence>
<comment type="caution">
    <text evidence="2">The sequence shown here is derived from an EMBL/GenBank/DDBJ whole genome shotgun (WGS) entry which is preliminary data.</text>
</comment>
<evidence type="ECO:0000256" key="1">
    <source>
        <dbReference type="SAM" id="Phobius"/>
    </source>
</evidence>
<keyword evidence="1" id="KW-1133">Transmembrane helix</keyword>
<dbReference type="Proteomes" id="UP000288669">
    <property type="component" value="Unassembled WGS sequence"/>
</dbReference>
<proteinExistence type="predicted"/>